<reference evidence="1" key="1">
    <citation type="submission" date="2021-01" db="EMBL/GenBank/DDBJ databases">
        <title>Rhizobium sp. strain KVB221 16S ribosomal RNA gene Genome sequencing and assembly.</title>
        <authorList>
            <person name="Kang M."/>
        </authorList>
    </citation>
    <scope>NUCLEOTIDE SEQUENCE</scope>
    <source>
        <strain evidence="1">KVB221</strain>
    </source>
</reference>
<evidence type="ECO:0000313" key="1">
    <source>
        <dbReference type="EMBL" id="MBL0373178.1"/>
    </source>
</evidence>
<dbReference type="AlphaFoldDB" id="A0A937CPZ7"/>
<proteinExistence type="predicted"/>
<sequence>MGSDQDIIEDIRAGLSPHGIFLRGMIHFDDDGPELATGGTARTVILLGNIGGSIWPAFEAWFSTHLDVADPLDTWSQEVIRPTAEEIGATSWFPSEKPWQPFQQWAMRAEGLKPSPLGILVHPEYGLWHGYRGALGFGEKIGKVSQPQRIHPCDHCTAKPCLTYCPVDAIKPASFDVAACRLHLLSPAGRHGCLASGCLARNACPVGAEYRYPDEQLRFHMAALA</sequence>
<gene>
    <name evidence="1" type="ORF">JJB09_14170</name>
</gene>
<organism evidence="1 2">
    <name type="scientific">Rhizobium setariae</name>
    <dbReference type="NCBI Taxonomy" id="2801340"/>
    <lineage>
        <taxon>Bacteria</taxon>
        <taxon>Pseudomonadati</taxon>
        <taxon>Pseudomonadota</taxon>
        <taxon>Alphaproteobacteria</taxon>
        <taxon>Hyphomicrobiales</taxon>
        <taxon>Rhizobiaceae</taxon>
        <taxon>Rhizobium/Agrobacterium group</taxon>
        <taxon>Rhizobium</taxon>
    </lineage>
</organism>
<comment type="caution">
    <text evidence="1">The sequence shown here is derived from an EMBL/GenBank/DDBJ whole genome shotgun (WGS) entry which is preliminary data.</text>
</comment>
<protein>
    <submittedName>
        <fullName evidence="1">4Fe-4S dicluster domain-containing protein</fullName>
    </submittedName>
</protein>
<keyword evidence="2" id="KW-1185">Reference proteome</keyword>
<name>A0A937CPZ7_9HYPH</name>
<dbReference type="EMBL" id="JAEQNC010000007">
    <property type="protein sequence ID" value="MBL0373178.1"/>
    <property type="molecule type" value="Genomic_DNA"/>
</dbReference>
<dbReference type="RefSeq" id="WP_201659208.1">
    <property type="nucleotide sequence ID" value="NZ_JAEQNC010000007.1"/>
</dbReference>
<dbReference type="Proteomes" id="UP000633219">
    <property type="component" value="Unassembled WGS sequence"/>
</dbReference>
<evidence type="ECO:0000313" key="2">
    <source>
        <dbReference type="Proteomes" id="UP000633219"/>
    </source>
</evidence>
<accession>A0A937CPZ7</accession>